<feature type="transmembrane region" description="Helical" evidence="2">
    <location>
        <begin position="72"/>
        <end position="94"/>
    </location>
</feature>
<feature type="transmembrane region" description="Helical" evidence="2">
    <location>
        <begin position="166"/>
        <end position="186"/>
    </location>
</feature>
<dbReference type="OrthoDB" id="164921at2759"/>
<dbReference type="InterPro" id="IPR019431">
    <property type="entry name" value="DUF2417"/>
</dbReference>
<dbReference type="GeneID" id="55973763"/>
<evidence type="ECO:0000256" key="2">
    <source>
        <dbReference type="SAM" id="Phobius"/>
    </source>
</evidence>
<evidence type="ECO:0000256" key="1">
    <source>
        <dbReference type="SAM" id="MobiDB-lite"/>
    </source>
</evidence>
<dbReference type="Proteomes" id="UP000749293">
    <property type="component" value="Unassembled WGS sequence"/>
</dbReference>
<keyword evidence="4" id="KW-1185">Reference proteome</keyword>
<evidence type="ECO:0008006" key="5">
    <source>
        <dbReference type="Google" id="ProtNLM"/>
    </source>
</evidence>
<evidence type="ECO:0000313" key="3">
    <source>
        <dbReference type="EMBL" id="KAF4122548.1"/>
    </source>
</evidence>
<protein>
    <recommendedName>
        <fullName evidence="5">Mitochondrial integral membrane protein</fullName>
    </recommendedName>
</protein>
<dbReference type="InterPro" id="IPR029058">
    <property type="entry name" value="AB_hydrolase_fold"/>
</dbReference>
<feature type="transmembrane region" description="Helical" evidence="2">
    <location>
        <begin position="133"/>
        <end position="154"/>
    </location>
</feature>
<comment type="caution">
    <text evidence="3">The sequence shown here is derived from an EMBL/GenBank/DDBJ whole genome shotgun (WGS) entry which is preliminary data.</text>
</comment>
<feature type="compositionally biased region" description="Basic and acidic residues" evidence="1">
    <location>
        <begin position="32"/>
        <end position="47"/>
    </location>
</feature>
<keyword evidence="2" id="KW-1133">Transmembrane helix</keyword>
<dbReference type="SUPFAM" id="SSF53474">
    <property type="entry name" value="alpha/beta-Hydrolases"/>
    <property type="match status" value="1"/>
</dbReference>
<evidence type="ECO:0000313" key="4">
    <source>
        <dbReference type="Proteomes" id="UP000749293"/>
    </source>
</evidence>
<reference evidence="3" key="1">
    <citation type="submission" date="2020-03" db="EMBL/GenBank/DDBJ databases">
        <title>Site-based positive gene gene selection in Geosmithia morbida across the United States reveals a broad range of putative effectors and factors for local host and environmental adapation.</title>
        <authorList>
            <person name="Onufrak A."/>
            <person name="Murdoch R.W."/>
            <person name="Gazis R."/>
            <person name="Huff M."/>
            <person name="Staton M."/>
            <person name="Klingeman W."/>
            <person name="Hadziabdic D."/>
        </authorList>
    </citation>
    <scope>NUCLEOTIDE SEQUENCE</scope>
    <source>
        <strain evidence="3">1262</strain>
    </source>
</reference>
<organism evidence="3 4">
    <name type="scientific">Geosmithia morbida</name>
    <dbReference type="NCBI Taxonomy" id="1094350"/>
    <lineage>
        <taxon>Eukaryota</taxon>
        <taxon>Fungi</taxon>
        <taxon>Dikarya</taxon>
        <taxon>Ascomycota</taxon>
        <taxon>Pezizomycotina</taxon>
        <taxon>Sordariomycetes</taxon>
        <taxon>Hypocreomycetidae</taxon>
        <taxon>Hypocreales</taxon>
        <taxon>Bionectriaceae</taxon>
        <taxon>Geosmithia</taxon>
    </lineage>
</organism>
<keyword evidence="2" id="KW-0472">Membrane</keyword>
<name>A0A9P4YVP4_9HYPO</name>
<gene>
    <name evidence="3" type="ORF">GMORB2_7540</name>
</gene>
<keyword evidence="2" id="KW-0812">Transmembrane</keyword>
<dbReference type="EMBL" id="JAANYQ010000009">
    <property type="protein sequence ID" value="KAF4122548.1"/>
    <property type="molecule type" value="Genomic_DNA"/>
</dbReference>
<sequence>MPLFSKNTDEQEQQQQQQHPRDNDANRPTAVPDERTRLLPDSERAEGRTGALTPDDPAVTPYNLWTIRLLRFVTVAFTLVTLVWWTLVLISGFVTPPGFQTRGGPFLSFGFACLTLANMVFTLLFFEVPAKAVRILCLVMAGILLVDVIVILAVERTRSDEGWVGTVSVVWALLMSLWSVLVDSTVKWGKAEEEERLTGRPETRRTLVEWVGVMASTVADTLMTVAVVLMTLTIFLRAFDSRVAAPGKMYPVDGGKYRIHVYCRGGEDNGSSSTAGVAAADLPTVLFEGGERSVESGLWKLADEAVDNGSIMRYCFADRPGVGWSDAAPSPLSASLASDVLSEALSRAGEHGPWVLASAGVGSIYQRVFSSRHGSDVRGLVLIDPLHEDYLESEVGSPGRGFFLWLRGVLSPLGLDRLPGAIFKGRSSKDRIYGRAEAQGPRFIFSKLQENLVASSFTKRDVQASRAIQPRDTNLAVISSGQRIKKDEAWARRQRDLTKLTDKLKHWDIVDRAPHEVWNTAEGRETVERRLRQLVHGSNAKH</sequence>
<feature type="transmembrane region" description="Helical" evidence="2">
    <location>
        <begin position="106"/>
        <end position="126"/>
    </location>
</feature>
<proteinExistence type="predicted"/>
<feature type="region of interest" description="Disordered" evidence="1">
    <location>
        <begin position="1"/>
        <end position="54"/>
    </location>
</feature>
<accession>A0A9P4YVP4</accession>
<dbReference type="Gene3D" id="3.40.50.1820">
    <property type="entry name" value="alpha/beta hydrolase"/>
    <property type="match status" value="1"/>
</dbReference>
<feature type="transmembrane region" description="Helical" evidence="2">
    <location>
        <begin position="207"/>
        <end position="236"/>
    </location>
</feature>
<dbReference type="AlphaFoldDB" id="A0A9P4YVP4"/>
<dbReference type="RefSeq" id="XP_035321200.1">
    <property type="nucleotide sequence ID" value="XM_035469505.1"/>
</dbReference>
<dbReference type="Pfam" id="PF10329">
    <property type="entry name" value="DUF2417"/>
    <property type="match status" value="1"/>
</dbReference>